<accession>A0AC35GFQ5</accession>
<proteinExistence type="predicted"/>
<dbReference type="WBParaSite" id="PS1159_v2.g4627.t2">
    <property type="protein sequence ID" value="PS1159_v2.g4627.t2"/>
    <property type="gene ID" value="PS1159_v2.g4627"/>
</dbReference>
<dbReference type="Proteomes" id="UP000887580">
    <property type="component" value="Unplaced"/>
</dbReference>
<reference evidence="2" key="1">
    <citation type="submission" date="2022-11" db="UniProtKB">
        <authorList>
            <consortium name="WormBaseParasite"/>
        </authorList>
    </citation>
    <scope>IDENTIFICATION</scope>
</reference>
<evidence type="ECO:0000313" key="2">
    <source>
        <dbReference type="WBParaSite" id="PS1159_v2.g4627.t2"/>
    </source>
</evidence>
<sequence>MQRRQSDIDRESVKDVASRLRQFEDHNLAIRLQEEEFNHHYNRNRSERQVMGVDTRKSKEEQELEKKYALEKRLAECREIAARDEAIAKKLQQDLEAEELRLKQEQALLDQEIARRMTERYEAIPVIPQVAYEEDERLAREMHEKYLRRMRGLASSGSLDERTRNELAQHHQSAAAASPPSSLQPRRFTLPDDLGPPSIPATHFPLSPTMSPSTINLPPLPSYTEVCTPTTPVLTNTISSAYSVRSMSPATSTLLTSTAAAAQPAQAPLHEIPASSVLSPTATAASESSINYSFLPSMPPPVINTNPQLTPAPTTTTTPNINNNFLQNLHPTNPFKESLEAEYRAHNPDSPLFRPNNPSQSEFGLPPFSDIYHSANSISRDRPSPTTSSTTTTPMSPMMNVVQEIRSKISNPNNL</sequence>
<evidence type="ECO:0000313" key="1">
    <source>
        <dbReference type="Proteomes" id="UP000887580"/>
    </source>
</evidence>
<protein>
    <submittedName>
        <fullName evidence="2">Coiled-coil domain-containing protein</fullName>
    </submittedName>
</protein>
<organism evidence="1 2">
    <name type="scientific">Panagrolaimus sp. PS1159</name>
    <dbReference type="NCBI Taxonomy" id="55785"/>
    <lineage>
        <taxon>Eukaryota</taxon>
        <taxon>Metazoa</taxon>
        <taxon>Ecdysozoa</taxon>
        <taxon>Nematoda</taxon>
        <taxon>Chromadorea</taxon>
        <taxon>Rhabditida</taxon>
        <taxon>Tylenchina</taxon>
        <taxon>Panagrolaimomorpha</taxon>
        <taxon>Panagrolaimoidea</taxon>
        <taxon>Panagrolaimidae</taxon>
        <taxon>Panagrolaimus</taxon>
    </lineage>
</organism>
<name>A0AC35GFQ5_9BILA</name>